<evidence type="ECO:0000256" key="1">
    <source>
        <dbReference type="SAM" id="Phobius"/>
    </source>
</evidence>
<feature type="transmembrane region" description="Helical" evidence="1">
    <location>
        <begin position="96"/>
        <end position="117"/>
    </location>
</feature>
<dbReference type="EMBL" id="OGTP01000046">
    <property type="protein sequence ID" value="SPB18968.1"/>
    <property type="molecule type" value="Genomic_DNA"/>
</dbReference>
<feature type="transmembrane region" description="Helical" evidence="1">
    <location>
        <begin position="329"/>
        <end position="352"/>
    </location>
</feature>
<accession>A0A2U3IFR6</accession>
<keyword evidence="1" id="KW-0472">Membrane</keyword>
<dbReference type="Proteomes" id="UP000238169">
    <property type="component" value="Unassembled WGS sequence"/>
</dbReference>
<name>A0A2U3IFR6_9BURK</name>
<protein>
    <submittedName>
        <fullName evidence="2">Uncharacterized protein</fullName>
    </submittedName>
</protein>
<feature type="transmembrane region" description="Helical" evidence="1">
    <location>
        <begin position="66"/>
        <end position="84"/>
    </location>
</feature>
<feature type="transmembrane region" description="Helical" evidence="1">
    <location>
        <begin position="364"/>
        <end position="388"/>
    </location>
</feature>
<feature type="transmembrane region" description="Helical" evidence="1">
    <location>
        <begin position="20"/>
        <end position="36"/>
    </location>
</feature>
<reference evidence="3" key="1">
    <citation type="submission" date="2018-01" db="EMBL/GenBank/DDBJ databases">
        <authorList>
            <person name="Peeters C."/>
        </authorList>
    </citation>
    <scope>NUCLEOTIDE SEQUENCE [LARGE SCALE GENOMIC DNA]</scope>
</reference>
<feature type="transmembrane region" description="Helical" evidence="1">
    <location>
        <begin position="138"/>
        <end position="157"/>
    </location>
</feature>
<dbReference type="AlphaFoldDB" id="A0A2U3IFR6"/>
<evidence type="ECO:0000313" key="3">
    <source>
        <dbReference type="Proteomes" id="UP000238169"/>
    </source>
</evidence>
<keyword evidence="3" id="KW-1185">Reference proteome</keyword>
<organism evidence="2 3">
    <name type="scientific">Caballeronia novacaledonica</name>
    <dbReference type="NCBI Taxonomy" id="1544861"/>
    <lineage>
        <taxon>Bacteria</taxon>
        <taxon>Pseudomonadati</taxon>
        <taxon>Pseudomonadota</taxon>
        <taxon>Betaproteobacteria</taxon>
        <taxon>Burkholderiales</taxon>
        <taxon>Burkholderiaceae</taxon>
        <taxon>Caballeronia</taxon>
    </lineage>
</organism>
<evidence type="ECO:0000313" key="2">
    <source>
        <dbReference type="EMBL" id="SPB18968.1"/>
    </source>
</evidence>
<keyword evidence="1" id="KW-0812">Transmembrane</keyword>
<feature type="transmembrane region" description="Helical" evidence="1">
    <location>
        <begin position="42"/>
        <end position="59"/>
    </location>
</feature>
<feature type="transmembrane region" description="Helical" evidence="1">
    <location>
        <begin position="400"/>
        <end position="420"/>
    </location>
</feature>
<keyword evidence="1" id="KW-1133">Transmembrane helix</keyword>
<sequence length="994" mass="108226">MLKSFFEGATTSLRASMEWIGFYMIVFGSLLVARSALVSYDLFSVVVGAGSAVVGLFLLQSQYSSATAWIVTGVAALQFFALSHGPKSPYPIQEVLLWPTGAWLTAIIVTAVFACVARLPIFNEDLLPVVNFGWTTSLNRVGAFILMMTALSLLIFFPSPDFLKGLENFLPARTGVRMTPDFFREVMGKFADDLVHTVGIWSLKPLASIPLTIKDYAQIAIVVGIIAVVCWVTNDRLARRNRTVPARKVPRPLSAEAKDTSLNVLTDRLTFLFTFSASAFLFGIEAPIIAAGDLTVQLQTAGILAVFLIGGVGAWVAAMAISSRKNVRFVVGLLSGTCFIYALTGGLGFLLFDMVISLAPNANSIYLFRVFVQVALGSLLIFTSYAVAGIPIGAASTIKYAACTALLVPAIGFILNSALADFLGDDSGASLPLTWSSVDAWLKGGMFALLTLAALGVPMFGDRLRRRRQSNNQLLVVATNTIALAPFRLGTTETIHYPESGMCTVVSLDGRTTRLRVVDSEEALISHVRRYARLKSFITRRPDVIVTDLLTALSVISSTRKVNSNEADRYRYAIRGILCCLPWRKIQNPNADKLAPRLFPGTLAYSPSQVERDKHPFYKSDIYSIATGYESILRYCQHSKFESALLPEPFITVLRLKETDANHPVEIDDDDSFEGHALSELAEMLPYVVLRSTRLKAPDSLHYHADALEESLSVGAEALCRNYHAIDVVRSAEIASFLNAFSPVSTPFTAPYIDRALRDCLFGSRSRSLLSFLTAEYSDGVRAALLDYCVELKLTDKHTDFTAAFGSVRWLADDFRVGEETTAAGNSGGYPMAVIWVKNEPGELGAVLSALDLDLILVSVVSAGEYGLVCIIPRPTGDGPDTSERDCDRTPHVTFEGAYQLVADTGPADWSEQVEKITTAVAEHNCVVRHAFGTLIRVQHEKQGFANAIKAVNSDLGGKTVNLEGAWAFPSLSGTAYALLFLQESDMQKLAQRA</sequence>
<feature type="transmembrane region" description="Helical" evidence="1">
    <location>
        <begin position="269"/>
        <end position="290"/>
    </location>
</feature>
<proteinExistence type="predicted"/>
<gene>
    <name evidence="2" type="ORF">NOV72_06172</name>
</gene>
<feature type="transmembrane region" description="Helical" evidence="1">
    <location>
        <begin position="296"/>
        <end position="317"/>
    </location>
</feature>
<feature type="transmembrane region" description="Helical" evidence="1">
    <location>
        <begin position="216"/>
        <end position="233"/>
    </location>
</feature>
<feature type="transmembrane region" description="Helical" evidence="1">
    <location>
        <begin position="440"/>
        <end position="460"/>
    </location>
</feature>